<dbReference type="EMBL" id="CP002850">
    <property type="protein sequence ID" value="AEH62772.1"/>
    <property type="molecule type" value="Genomic_DNA"/>
</dbReference>
<dbReference type="AlphaFoldDB" id="A0A0H3FYD8"/>
<organism evidence="1 2">
    <name type="scientific">Zymomonas mobilis subsp. mobilis (strain ATCC 10988 / DSM 424 / LMG 404 / NCIMB 8938 / NRRL B-806 / ZM1)</name>
    <dbReference type="NCBI Taxonomy" id="555217"/>
    <lineage>
        <taxon>Bacteria</taxon>
        <taxon>Pseudomonadati</taxon>
        <taxon>Pseudomonadota</taxon>
        <taxon>Alphaproteobacteria</taxon>
        <taxon>Sphingomonadales</taxon>
        <taxon>Zymomonadaceae</taxon>
        <taxon>Zymomonas</taxon>
    </lineage>
</organism>
<dbReference type="eggNOG" id="COG3712">
    <property type="taxonomic scope" value="Bacteria"/>
</dbReference>
<evidence type="ECO:0000313" key="1">
    <source>
        <dbReference type="EMBL" id="AEH62772.1"/>
    </source>
</evidence>
<sequence length="884" mass="97587">MTASPAPFIPDHPDIYLLSGDGLVRNNMHVEDGRAGYLPNDTSTSESQALLARGYARYYLASGDVKALNNARKLADAALSYFFAGKTPPASGLWYHHWVVNAGQGFNVKGPSNPNGHAYDGNVGETVTFKDGKAQLPASLANVYNVFQGELSWQNVYADLSKGQFFDIDYFVDRDGYIFRWQSGYAADVVFTSEAQPQTAIPAGCLQMKNTALNGQYQVSYSLYQEDTIPYASQFEGWPMWRHLMPDEQVMAGDAIHWFIDLFYLMQAIDTDNSAKWESSYQAMLALWQEACVLTSSETCFFKRSTIGTYDSWPLTYFYAYADGNISYTPPTDYCRYGRDKTSGVAYFDLPEHSHRLGWVFQNDALNLGITPDLNVAVEAAASRSTNLAVILSDDQKRQYKYNFCPDTTVQSYSLPLQQFMDYTDVAEWVPGNTDFVYGTATATTERLTTAEGRAVMARHYVLSDSSAGVGFATAASNQTWSGAEALALSYITDSSHIILVVVDNSGWHWQVTLPANADATLQSFPWANFVLAGYQTNKAPFPDKPDSTAPIKTVQFQIASDVKTPQTLYLVAAYNKMPAKIADQAKIISARVFSSCADAVTIQIGNASIEKATTIRQPYSPGLLPFQHATIGSGRSPSGGGGLWQGPAYIGYQNPVPWMLLNRHDEACNMLQLMQDSQKHYTAQNQAALTGPFTPCYIFAQWDAEQYGAPYNFIFGGPDPNWGWGGFQYRAFHNVADYWARMTSASVIAKADGNSAQKATALAKDIASSFMDWLVDWLDSNPEARSLPALFLSSQAPEIKGDNPDQTALALKGALWCGQAGYDKTKAEKTVERLYAMLQNFQISDGDMAGSYSPQPEEHRFYGFWAGEILDALSVYALARASF</sequence>
<dbReference type="Proteomes" id="UP000001494">
    <property type="component" value="Chromosome"/>
</dbReference>
<accession>A0A0H3FYD8</accession>
<dbReference type="SUPFAM" id="SSF49785">
    <property type="entry name" value="Galactose-binding domain-like"/>
    <property type="match status" value="1"/>
</dbReference>
<reference evidence="1 2" key="1">
    <citation type="journal article" date="2011" name="J. Bacteriol.">
        <title>Genome sequence of the ethanol-producing Zymomonas mobilis subsp. mobilis lectotype strain ATCC 10988.</title>
        <authorList>
            <person name="Pappas K.M."/>
            <person name="Kouvelis V.N."/>
            <person name="Saunders E."/>
            <person name="Brettin T.S."/>
            <person name="Bruce D."/>
            <person name="Detter C."/>
            <person name="Balakireva M."/>
            <person name="Han C.S."/>
            <person name="Savvakis G."/>
            <person name="Kyrpides N.C."/>
            <person name="Typas M.A."/>
        </authorList>
    </citation>
    <scope>NUCLEOTIDE SEQUENCE [LARGE SCALE GENOMIC DNA]</scope>
    <source>
        <strain evidence="2">ATCC 10988 / DSM 424 / CCUG 17860 / LMG 404 / NCIMB 8938 / NRRL B-806 / ZM1</strain>
    </source>
</reference>
<dbReference type="KEGG" id="zmm:Zmob_0937"/>
<protein>
    <submittedName>
        <fullName evidence="1">Uncharacterized protein</fullName>
    </submittedName>
</protein>
<dbReference type="OrthoDB" id="7476970at2"/>
<dbReference type="InterPro" id="IPR008979">
    <property type="entry name" value="Galactose-bd-like_sf"/>
</dbReference>
<proteinExistence type="predicted"/>
<gene>
    <name evidence="1" type="ordered locus">Zmob_0937</name>
</gene>
<name>A0A0H3FYD8_ZYMMA</name>
<dbReference type="HOGENOM" id="CLU_013050_0_0_5"/>
<dbReference type="RefSeq" id="WP_014500791.1">
    <property type="nucleotide sequence ID" value="NC_017262.1"/>
</dbReference>
<evidence type="ECO:0000313" key="2">
    <source>
        <dbReference type="Proteomes" id="UP000001494"/>
    </source>
</evidence>